<dbReference type="InterPro" id="IPR029787">
    <property type="entry name" value="Nucleotide_cyclase"/>
</dbReference>
<feature type="domain" description="Guanylate cyclase" evidence="1">
    <location>
        <begin position="1"/>
        <end position="32"/>
    </location>
</feature>
<dbReference type="PROSITE" id="PS50125">
    <property type="entry name" value="GUANYLATE_CYCLASE_2"/>
    <property type="match status" value="1"/>
</dbReference>
<dbReference type="AlphaFoldDB" id="A0A841KE40"/>
<dbReference type="InterPro" id="IPR001054">
    <property type="entry name" value="A/G_cyclase"/>
</dbReference>
<evidence type="ECO:0000313" key="2">
    <source>
        <dbReference type="EMBL" id="MBB6169204.1"/>
    </source>
</evidence>
<evidence type="ECO:0000313" key="3">
    <source>
        <dbReference type="Proteomes" id="UP000588017"/>
    </source>
</evidence>
<dbReference type="GO" id="GO:0035556">
    <property type="term" value="P:intracellular signal transduction"/>
    <property type="evidence" value="ECO:0007669"/>
    <property type="project" value="InterPro"/>
</dbReference>
<dbReference type="GO" id="GO:0004016">
    <property type="term" value="F:adenylate cyclase activity"/>
    <property type="evidence" value="ECO:0007669"/>
    <property type="project" value="UniProtKB-ARBA"/>
</dbReference>
<gene>
    <name evidence="2" type="ORF">HNQ73_002841</name>
</gene>
<evidence type="ECO:0000259" key="1">
    <source>
        <dbReference type="PROSITE" id="PS50125"/>
    </source>
</evidence>
<dbReference type="Proteomes" id="UP000588017">
    <property type="component" value="Unassembled WGS sequence"/>
</dbReference>
<reference evidence="2 3" key="1">
    <citation type="submission" date="2020-08" db="EMBL/GenBank/DDBJ databases">
        <title>Genomic Encyclopedia of Type Strains, Phase IV (KMG-IV): sequencing the most valuable type-strain genomes for metagenomic binning, comparative biology and taxonomic classification.</title>
        <authorList>
            <person name="Goeker M."/>
        </authorList>
    </citation>
    <scope>NUCLEOTIDE SEQUENCE [LARGE SCALE GENOMIC DNA]</scope>
    <source>
        <strain evidence="2 3">DSM 101465</strain>
    </source>
</reference>
<dbReference type="SUPFAM" id="SSF55073">
    <property type="entry name" value="Nucleotide cyclase"/>
    <property type="match status" value="1"/>
</dbReference>
<comment type="caution">
    <text evidence="2">The sequence shown here is derived from an EMBL/GenBank/DDBJ whole genome shotgun (WGS) entry which is preliminary data.</text>
</comment>
<accession>A0A841KE40</accession>
<protein>
    <submittedName>
        <fullName evidence="2">Class 3 adenylate cyclase</fullName>
    </submittedName>
</protein>
<organism evidence="2 3">
    <name type="scientific">Chelatococcus composti</name>
    <dbReference type="NCBI Taxonomy" id="1743235"/>
    <lineage>
        <taxon>Bacteria</taxon>
        <taxon>Pseudomonadati</taxon>
        <taxon>Pseudomonadota</taxon>
        <taxon>Alphaproteobacteria</taxon>
        <taxon>Hyphomicrobiales</taxon>
        <taxon>Chelatococcaceae</taxon>
        <taxon>Chelatococcus</taxon>
    </lineage>
</organism>
<dbReference type="EMBL" id="JACHEH010000006">
    <property type="protein sequence ID" value="MBB6169204.1"/>
    <property type="molecule type" value="Genomic_DNA"/>
</dbReference>
<dbReference type="GO" id="GO:0009190">
    <property type="term" value="P:cyclic nucleotide biosynthetic process"/>
    <property type="evidence" value="ECO:0007669"/>
    <property type="project" value="InterPro"/>
</dbReference>
<name>A0A841KE40_9HYPH</name>
<proteinExistence type="predicted"/>
<keyword evidence="3" id="KW-1185">Reference proteome</keyword>
<sequence length="38" mass="4117">MQKIGLHEGPCLAANARQNDFGPTVNIASHMQGPAERR</sequence>